<protein>
    <recommendedName>
        <fullName evidence="4">Lipocalin-like domain-containing protein</fullName>
    </recommendedName>
</protein>
<evidence type="ECO:0000313" key="3">
    <source>
        <dbReference type="Proteomes" id="UP000621455"/>
    </source>
</evidence>
<dbReference type="EMBL" id="WHJG01000055">
    <property type="protein sequence ID" value="NHZ83568.1"/>
    <property type="molecule type" value="Genomic_DNA"/>
</dbReference>
<evidence type="ECO:0000256" key="1">
    <source>
        <dbReference type="SAM" id="MobiDB-lite"/>
    </source>
</evidence>
<gene>
    <name evidence="2" type="ORF">F2P44_30510</name>
</gene>
<dbReference type="Proteomes" id="UP000621455">
    <property type="component" value="Unassembled WGS sequence"/>
</dbReference>
<reference evidence="2 3" key="1">
    <citation type="submission" date="2019-10" db="EMBL/GenBank/DDBJ databases">
        <title>Taxonomy of Antarctic Massilia spp.: description of Massilia rubra sp. nov., Massilia aquatica sp. nov., Massilia mucilaginosa sp. nov., Massilia frigida sp. nov. isolated from streams, lakes and regoliths.</title>
        <authorList>
            <person name="Holochova P."/>
            <person name="Sedlacek I."/>
            <person name="Kralova S."/>
            <person name="Maslanova I."/>
            <person name="Busse H.-J."/>
            <person name="Stankova E."/>
            <person name="Vrbovska V."/>
            <person name="Kovarovic V."/>
            <person name="Bartak M."/>
            <person name="Svec P."/>
            <person name="Pantucek R."/>
        </authorList>
    </citation>
    <scope>NUCLEOTIDE SEQUENCE [LARGE SCALE GENOMIC DNA]</scope>
    <source>
        <strain evidence="2 3">CCM 8695</strain>
    </source>
</reference>
<accession>A0ABX0NE27</accession>
<sequence>MRLQVAFSLLVLFVAACTRSEDIHAPLPVKEQAGHEPMSHGRSSAPSRITGEGIDRKNPAETRFQTTDWHKISLPGKTLELIDPVKIEVLQFSADGYVSATIGTKEALAGPIFLWKIKNGILLISEDNDSSVATELSKPRIHGDPLSVLDQTLSVTEKNGGEIQYKLSQTR</sequence>
<name>A0ABX0NE27_9BURK</name>
<evidence type="ECO:0000313" key="2">
    <source>
        <dbReference type="EMBL" id="NHZ83568.1"/>
    </source>
</evidence>
<dbReference type="PROSITE" id="PS51257">
    <property type="entry name" value="PROKAR_LIPOPROTEIN"/>
    <property type="match status" value="1"/>
</dbReference>
<proteinExistence type="predicted"/>
<keyword evidence="3" id="KW-1185">Reference proteome</keyword>
<dbReference type="RefSeq" id="WP_167093371.1">
    <property type="nucleotide sequence ID" value="NZ_WHJG01000055.1"/>
</dbReference>
<evidence type="ECO:0008006" key="4">
    <source>
        <dbReference type="Google" id="ProtNLM"/>
    </source>
</evidence>
<organism evidence="2 3">
    <name type="scientific">Massilia frigida</name>
    <dbReference type="NCBI Taxonomy" id="2609281"/>
    <lineage>
        <taxon>Bacteria</taxon>
        <taxon>Pseudomonadati</taxon>
        <taxon>Pseudomonadota</taxon>
        <taxon>Betaproteobacteria</taxon>
        <taxon>Burkholderiales</taxon>
        <taxon>Oxalobacteraceae</taxon>
        <taxon>Telluria group</taxon>
        <taxon>Massilia</taxon>
    </lineage>
</organism>
<feature type="region of interest" description="Disordered" evidence="1">
    <location>
        <begin position="28"/>
        <end position="61"/>
    </location>
</feature>
<comment type="caution">
    <text evidence="2">The sequence shown here is derived from an EMBL/GenBank/DDBJ whole genome shotgun (WGS) entry which is preliminary data.</text>
</comment>